<dbReference type="PANTHER" id="PTHR24020:SF84">
    <property type="entry name" value="VWFA DOMAIN-CONTAINING PROTEIN"/>
    <property type="match status" value="1"/>
</dbReference>
<dbReference type="EMBL" id="LSMT01000605">
    <property type="protein sequence ID" value="PFX15823.1"/>
    <property type="molecule type" value="Genomic_DNA"/>
</dbReference>
<feature type="compositionally biased region" description="Polar residues" evidence="1">
    <location>
        <begin position="151"/>
        <end position="172"/>
    </location>
</feature>
<dbReference type="InterPro" id="IPR002035">
    <property type="entry name" value="VWF_A"/>
</dbReference>
<feature type="compositionally biased region" description="Basic and acidic residues" evidence="1">
    <location>
        <begin position="114"/>
        <end position="130"/>
    </location>
</feature>
<comment type="caution">
    <text evidence="3">The sequence shown here is derived from an EMBL/GenBank/DDBJ whole genome shotgun (WGS) entry which is preliminary data.</text>
</comment>
<organism evidence="3 4">
    <name type="scientific">Stylophora pistillata</name>
    <name type="common">Smooth cauliflower coral</name>
    <dbReference type="NCBI Taxonomy" id="50429"/>
    <lineage>
        <taxon>Eukaryota</taxon>
        <taxon>Metazoa</taxon>
        <taxon>Cnidaria</taxon>
        <taxon>Anthozoa</taxon>
        <taxon>Hexacorallia</taxon>
        <taxon>Scleractinia</taxon>
        <taxon>Astrocoeniina</taxon>
        <taxon>Pocilloporidae</taxon>
        <taxon>Stylophora</taxon>
    </lineage>
</organism>
<dbReference type="SUPFAM" id="SSF52540">
    <property type="entry name" value="P-loop containing nucleoside triphosphate hydrolases"/>
    <property type="match status" value="1"/>
</dbReference>
<evidence type="ECO:0000313" key="4">
    <source>
        <dbReference type="Proteomes" id="UP000225706"/>
    </source>
</evidence>
<dbReference type="SMART" id="SM00327">
    <property type="entry name" value="VWA"/>
    <property type="match status" value="1"/>
</dbReference>
<dbReference type="InterPro" id="IPR050525">
    <property type="entry name" value="ECM_Assembly_Org"/>
</dbReference>
<dbReference type="Pfam" id="PF00092">
    <property type="entry name" value="VWA"/>
    <property type="match status" value="1"/>
</dbReference>
<sequence length="1561" mass="177665">MEKVKTKDSVSEPGRRGKGHDNTRLVESINGKHKLPETSMETNFSEASSVTSPQHIKGKGKKVWFENSPEDSNNGQYQPKPSTKRTASEASGSTLPTHSQSKRRNGRGNTRPVESNDGKHKPETSTEKTASEGSGALPPNRNEGGGRKANDQSNPVESRDIQLQAQTSVSSGVTLPSRSKEIVFAIDSSSDVTEKEFAAQMDFVLLLKEQLNVTRSALIAYGDSVETLIQPSEDFYVKWKELQKKKKPSFPSRGRRMDLALTNAKKEFSLQNGAGNVNHFYEERERYLLLITSGEQARESVREETSSVLSSAAESLQEESVKIVVIAVGDAVRFPELVNLIERPYHLFWLLSFSDPAKVEIIAEEIEKTSDILTYTMQKAEVFDDYDPGWDLGERIIESLDVLEGALNKVCSTKKPKRGGDGKNVTIVGKARKRIYESLNDFHRSAILDSNLTVTIAAFGTEGVGKSSLFNFLLTQGVPQGNVTNLFSRLRDGPLPSGEGVRQTSLPVYVKNAKSMRVLIHKEGKAEVCCPELGCDDRERNAVPIVESIGSVRECIKRNFPNWMEEEASYLELEGPFPIFQDLGVRKTTDRGHLELLVDVQLVDLPGLRGEEKGDKILTTELNKADIILFFTSGQQGREVTSHDLANIFRQHGQFDTSSRPRLVHVVKAKESDEAERLLRENRKALEDAWSVFFGDDESNECFRAAWEKLPQLGGEELLKQLKDESEVLVFHPEDKSFVKNLKKVISSHVENVTIKKSFHPSLKKVHKLAKELKKVFPQSGAKAKEPQQIKLHHPPPLEISSYDKDEEGFIELCLRSQNFTQHDNLEEFFKGFLHKIETIRFVKQRIEVSLLDFSERVITLVEEYWNSKSMAITSGLKELVEVFCQGKIERFCAHRYETLYFSIAKTWKPTKAQQKKWQTSTNEMRETMLKQLLEALIDKVFRKRGKEADSTPSKVSDSLMARAQDLFAITFLNNVDVISKIALKKIINFSREAIRKHNPHFDLSSLDSYDHTKAFPEEMRMRSKDKLKITTESSHKNIVGALLSSSEKVDLVQELEKKLKLDKSALAPPRSDQKVTKEKWLSALLTVLSDQDHFDVPLDDQFKLNDDRDSLLLNVARKRLFAFQKSRVKCEIVEENSIPGGEIHVEKHGQFQNFLAALMSTTTRQLIDNINKSFTNCQVQLAPIFIPTIRPGPQRSRTGNYFLQENPWDASEDETPKEEKSEGKLEFNIFLVVEKRHLKTIKSTVAKKTLPSDRVINLTYVVLPGNGRGIGVARAVIKSLAECFKFDIYWTIDDDIKFMYQFNEDNRKWLKCTFGRGLLFGQRVFHHCRQTTFKQPSEEAVWDLRDEIEELWPEWAKKSKTFREAKKLLFDENLKKIRDSPGLLNSPFTTENLSVDCEGREERNDELQGTQKEFVKKCRTLLFDEAINHIAGVSIAHKASQRSDNMGVYPNAHFMPSKQRYQVVLHNTCALREVNYVTDDMIFHEDEQQLLNANCRNTPYWGIRHSDKSFCRALEVKDITGFQVICVNHEHNDKLFNAFERIGRSYEDSSSPYGSELEEL</sequence>
<dbReference type="Gene3D" id="3.40.50.300">
    <property type="entry name" value="P-loop containing nucleotide triphosphate hydrolases"/>
    <property type="match status" value="1"/>
</dbReference>
<feature type="region of interest" description="Disordered" evidence="1">
    <location>
        <begin position="1"/>
        <end position="172"/>
    </location>
</feature>
<dbReference type="InterPro" id="IPR036465">
    <property type="entry name" value="vWFA_dom_sf"/>
</dbReference>
<dbReference type="PANTHER" id="PTHR24020">
    <property type="entry name" value="COLLAGEN ALPHA"/>
    <property type="match status" value="1"/>
</dbReference>
<feature type="compositionally biased region" description="Polar residues" evidence="1">
    <location>
        <begin position="70"/>
        <end position="99"/>
    </location>
</feature>
<evidence type="ECO:0000313" key="3">
    <source>
        <dbReference type="EMBL" id="PFX15823.1"/>
    </source>
</evidence>
<feature type="compositionally biased region" description="Polar residues" evidence="1">
    <location>
        <begin position="39"/>
        <end position="54"/>
    </location>
</feature>
<accession>A0A2B4RG58</accession>
<evidence type="ECO:0000256" key="1">
    <source>
        <dbReference type="SAM" id="MobiDB-lite"/>
    </source>
</evidence>
<name>A0A2B4RG58_STYPI</name>
<dbReference type="OrthoDB" id="5964161at2759"/>
<proteinExistence type="predicted"/>
<feature type="compositionally biased region" description="Basic and acidic residues" evidence="1">
    <location>
        <begin position="1"/>
        <end position="24"/>
    </location>
</feature>
<gene>
    <name evidence="3" type="ORF">AWC38_SpisGene19935</name>
</gene>
<reference evidence="4" key="1">
    <citation type="journal article" date="2017" name="bioRxiv">
        <title>Comparative analysis of the genomes of Stylophora pistillata and Acropora digitifera provides evidence for extensive differences between species of corals.</title>
        <authorList>
            <person name="Voolstra C.R."/>
            <person name="Li Y."/>
            <person name="Liew Y.J."/>
            <person name="Baumgarten S."/>
            <person name="Zoccola D."/>
            <person name="Flot J.-F."/>
            <person name="Tambutte S."/>
            <person name="Allemand D."/>
            <person name="Aranda M."/>
        </authorList>
    </citation>
    <scope>NUCLEOTIDE SEQUENCE [LARGE SCALE GENOMIC DNA]</scope>
</reference>
<keyword evidence="4" id="KW-1185">Reference proteome</keyword>
<protein>
    <recommendedName>
        <fullName evidence="2">VWFA domain-containing protein</fullName>
    </recommendedName>
</protein>
<evidence type="ECO:0000259" key="2">
    <source>
        <dbReference type="PROSITE" id="PS50234"/>
    </source>
</evidence>
<dbReference type="InterPro" id="IPR027417">
    <property type="entry name" value="P-loop_NTPase"/>
</dbReference>
<dbReference type="Proteomes" id="UP000225706">
    <property type="component" value="Unassembled WGS sequence"/>
</dbReference>
<dbReference type="SUPFAM" id="SSF53300">
    <property type="entry name" value="vWA-like"/>
    <property type="match status" value="1"/>
</dbReference>
<feature type="domain" description="VWFA" evidence="2">
    <location>
        <begin position="181"/>
        <end position="366"/>
    </location>
</feature>
<dbReference type="PROSITE" id="PS50234">
    <property type="entry name" value="VWFA"/>
    <property type="match status" value="1"/>
</dbReference>
<dbReference type="Gene3D" id="3.40.50.410">
    <property type="entry name" value="von Willebrand factor, type A domain"/>
    <property type="match status" value="1"/>
</dbReference>